<evidence type="ECO:0000259" key="9">
    <source>
        <dbReference type="PROSITE" id="PS51012"/>
    </source>
</evidence>
<evidence type="ECO:0000313" key="11">
    <source>
        <dbReference type="Proteomes" id="UP000321676"/>
    </source>
</evidence>
<evidence type="ECO:0000256" key="2">
    <source>
        <dbReference type="ARBA" id="ARBA00007783"/>
    </source>
</evidence>
<accession>A0ABQ0W345</accession>
<feature type="transmembrane region" description="Helical" evidence="8">
    <location>
        <begin position="185"/>
        <end position="208"/>
    </location>
</feature>
<evidence type="ECO:0000256" key="4">
    <source>
        <dbReference type="ARBA" id="ARBA00022475"/>
    </source>
</evidence>
<dbReference type="Pfam" id="PF12698">
    <property type="entry name" value="ABC2_membrane_3"/>
    <property type="match status" value="1"/>
</dbReference>
<comment type="subcellular location">
    <subcellularLocation>
        <location evidence="1">Cell membrane</location>
        <topology evidence="1">Multi-pass membrane protein</topology>
    </subcellularLocation>
</comment>
<comment type="similarity">
    <text evidence="2">Belongs to the ABC-2 integral membrane protein family.</text>
</comment>
<dbReference type="InterPro" id="IPR047817">
    <property type="entry name" value="ABC2_TM_bact-type"/>
</dbReference>
<reference evidence="10 11" key="1">
    <citation type="submission" date="2019-07" db="EMBL/GenBank/DDBJ databases">
        <title>Whole genome shotgun sequence of Sphingobacterium mizutaii NBRC 14946.</title>
        <authorList>
            <person name="Hosoyama A."/>
            <person name="Uohara A."/>
            <person name="Ohji S."/>
            <person name="Ichikawa N."/>
        </authorList>
    </citation>
    <scope>NUCLEOTIDE SEQUENCE [LARGE SCALE GENOMIC DNA]</scope>
    <source>
        <strain evidence="10 11">NBRC 14946</strain>
    </source>
</reference>
<feature type="transmembrane region" description="Helical" evidence="8">
    <location>
        <begin position="229"/>
        <end position="254"/>
    </location>
</feature>
<evidence type="ECO:0000256" key="6">
    <source>
        <dbReference type="ARBA" id="ARBA00022989"/>
    </source>
</evidence>
<keyword evidence="11" id="KW-1185">Reference proteome</keyword>
<dbReference type="InterPro" id="IPR051449">
    <property type="entry name" value="ABC-2_transporter_component"/>
</dbReference>
<keyword evidence="7 8" id="KW-0472">Membrane</keyword>
<feature type="transmembrane region" description="Helical" evidence="8">
    <location>
        <begin position="358"/>
        <end position="378"/>
    </location>
</feature>
<dbReference type="EMBL" id="BJXH01000005">
    <property type="protein sequence ID" value="GEM67341.1"/>
    <property type="molecule type" value="Genomic_DNA"/>
</dbReference>
<dbReference type="PANTHER" id="PTHR30294">
    <property type="entry name" value="MEMBRANE COMPONENT OF ABC TRANSPORTER YHHJ-RELATED"/>
    <property type="match status" value="1"/>
</dbReference>
<feature type="transmembrane region" description="Helical" evidence="8">
    <location>
        <begin position="266"/>
        <end position="288"/>
    </location>
</feature>
<keyword evidence="3" id="KW-0813">Transport</keyword>
<dbReference type="PROSITE" id="PS51012">
    <property type="entry name" value="ABC_TM2"/>
    <property type="match status" value="1"/>
</dbReference>
<feature type="transmembrane region" description="Helical" evidence="8">
    <location>
        <begin position="300"/>
        <end position="318"/>
    </location>
</feature>
<feature type="transmembrane region" description="Helical" evidence="8">
    <location>
        <begin position="21"/>
        <end position="42"/>
    </location>
</feature>
<comment type="caution">
    <text evidence="10">The sequence shown here is derived from an EMBL/GenBank/DDBJ whole genome shotgun (WGS) entry which is preliminary data.</text>
</comment>
<keyword evidence="4" id="KW-1003">Cell membrane</keyword>
<dbReference type="Proteomes" id="UP000321676">
    <property type="component" value="Unassembled WGS sequence"/>
</dbReference>
<dbReference type="PANTHER" id="PTHR30294:SF46">
    <property type="entry name" value="ABC TRANSPORTER PERMEASE"/>
    <property type="match status" value="1"/>
</dbReference>
<keyword evidence="6 8" id="KW-1133">Transmembrane helix</keyword>
<evidence type="ECO:0000256" key="5">
    <source>
        <dbReference type="ARBA" id="ARBA00022692"/>
    </source>
</evidence>
<protein>
    <submittedName>
        <fullName evidence="10">ABC transporter permease</fullName>
    </submittedName>
</protein>
<dbReference type="InterPro" id="IPR013525">
    <property type="entry name" value="ABC2_TM"/>
</dbReference>
<evidence type="ECO:0000256" key="8">
    <source>
        <dbReference type="SAM" id="Phobius"/>
    </source>
</evidence>
<keyword evidence="5 8" id="KW-0812">Transmembrane</keyword>
<evidence type="ECO:0000256" key="3">
    <source>
        <dbReference type="ARBA" id="ARBA00022448"/>
    </source>
</evidence>
<gene>
    <name evidence="10" type="ORF">SMI01S_09470</name>
</gene>
<sequence length="398" mass="44764">MSMKNFWSLIIREFKLFFQNKVLLVLFLGAPVLYGVLVGGVYKKGKVTNLPIIVVDEDRSPLSRQLIDMFEENEVIYVAKVLNDPFSAKDEAMKTESTVVVQIPRNFSSDINYNRSTELTLFVNASNTLTSNYAMMAVNVAASTLKAGVQIKAQQKKGVPEFVASKQFEPFKITMIKQNIRSGNYLYFMLPGVLLTVLQQVMMLGLALSFASEFEKGTFNELVSRSKNVFVLILVKILPYILMSFLIFGLYYAYSIWYRMPLELEGWTFFGSTMLFLLAVSFIGVLVSIAIPSQLKATEILMVIATPSFILSGFTWPLSQMPDWVVGIAKMIPLTHYLQIFRTLMIEKGTSAYLQGPIWGLAIIAIVTLIASIILLQLKINKAKKENKTKENTQQAIG</sequence>
<name>A0ABQ0W345_9SPHI</name>
<evidence type="ECO:0000256" key="7">
    <source>
        <dbReference type="ARBA" id="ARBA00023136"/>
    </source>
</evidence>
<proteinExistence type="inferred from homology"/>
<evidence type="ECO:0000256" key="1">
    <source>
        <dbReference type="ARBA" id="ARBA00004651"/>
    </source>
</evidence>
<organism evidence="10 11">
    <name type="scientific">Sphingobacterium mizutaii NBRC 14946 = DSM 11724</name>
    <dbReference type="NCBI Taxonomy" id="1220576"/>
    <lineage>
        <taxon>Bacteria</taxon>
        <taxon>Pseudomonadati</taxon>
        <taxon>Bacteroidota</taxon>
        <taxon>Sphingobacteriia</taxon>
        <taxon>Sphingobacteriales</taxon>
        <taxon>Sphingobacteriaceae</taxon>
        <taxon>Sphingobacterium</taxon>
    </lineage>
</organism>
<dbReference type="Gene3D" id="3.40.1710.10">
    <property type="entry name" value="abc type-2 transporter like domain"/>
    <property type="match status" value="1"/>
</dbReference>
<evidence type="ECO:0000313" key="10">
    <source>
        <dbReference type="EMBL" id="GEM67341.1"/>
    </source>
</evidence>
<feature type="domain" description="ABC transmembrane type-2" evidence="9">
    <location>
        <begin position="152"/>
        <end position="379"/>
    </location>
</feature>